<dbReference type="SMART" id="SM00356">
    <property type="entry name" value="ZnF_C3H1"/>
    <property type="match status" value="1"/>
</dbReference>
<dbReference type="Proteomes" id="UP001437256">
    <property type="component" value="Unassembled WGS sequence"/>
</dbReference>
<feature type="zinc finger region" description="C3H1-type" evidence="1">
    <location>
        <begin position="17"/>
        <end position="45"/>
    </location>
</feature>
<feature type="compositionally biased region" description="Low complexity" evidence="2">
    <location>
        <begin position="92"/>
        <end position="118"/>
    </location>
</feature>
<keyword evidence="1" id="KW-0479">Metal-binding</keyword>
<reference evidence="4 5" key="1">
    <citation type="submission" date="2024-05" db="EMBL/GenBank/DDBJ databases">
        <title>A draft genome resource for the thread blight pathogen Marasmius tenuissimus strain MS-2.</title>
        <authorList>
            <person name="Yulfo-Soto G.E."/>
            <person name="Baruah I.K."/>
            <person name="Amoako-Attah I."/>
            <person name="Bukari Y."/>
            <person name="Meinhardt L.W."/>
            <person name="Bailey B.A."/>
            <person name="Cohen S.P."/>
        </authorList>
    </citation>
    <scope>NUCLEOTIDE SEQUENCE [LARGE SCALE GENOMIC DNA]</scope>
    <source>
        <strain evidence="4 5">MS-2</strain>
    </source>
</reference>
<feature type="domain" description="C3H1-type" evidence="3">
    <location>
        <begin position="17"/>
        <end position="45"/>
    </location>
</feature>
<evidence type="ECO:0000313" key="4">
    <source>
        <dbReference type="EMBL" id="KAL0060643.1"/>
    </source>
</evidence>
<dbReference type="EMBL" id="JBBXMP010000167">
    <property type="protein sequence ID" value="KAL0060643.1"/>
    <property type="molecule type" value="Genomic_DNA"/>
</dbReference>
<dbReference type="PROSITE" id="PS50103">
    <property type="entry name" value="ZF_C3H1"/>
    <property type="match status" value="1"/>
</dbReference>
<keyword evidence="5" id="KW-1185">Reference proteome</keyword>
<feature type="compositionally biased region" description="Acidic residues" evidence="2">
    <location>
        <begin position="241"/>
        <end position="252"/>
    </location>
</feature>
<organism evidence="4 5">
    <name type="scientific">Marasmius tenuissimus</name>
    <dbReference type="NCBI Taxonomy" id="585030"/>
    <lineage>
        <taxon>Eukaryota</taxon>
        <taxon>Fungi</taxon>
        <taxon>Dikarya</taxon>
        <taxon>Basidiomycota</taxon>
        <taxon>Agaricomycotina</taxon>
        <taxon>Agaricomycetes</taxon>
        <taxon>Agaricomycetidae</taxon>
        <taxon>Agaricales</taxon>
        <taxon>Marasmiineae</taxon>
        <taxon>Marasmiaceae</taxon>
        <taxon>Marasmius</taxon>
    </lineage>
</organism>
<feature type="compositionally biased region" description="Acidic residues" evidence="2">
    <location>
        <begin position="141"/>
        <end position="151"/>
    </location>
</feature>
<comment type="caution">
    <text evidence="4">The sequence shown here is derived from an EMBL/GenBank/DDBJ whole genome shotgun (WGS) entry which is preliminary data.</text>
</comment>
<keyword evidence="1" id="KW-0862">Zinc</keyword>
<feature type="compositionally biased region" description="Low complexity" evidence="2">
    <location>
        <begin position="161"/>
        <end position="182"/>
    </location>
</feature>
<protein>
    <recommendedName>
        <fullName evidence="3">C3H1-type domain-containing protein</fullName>
    </recommendedName>
</protein>
<sequence length="313" mass="34750">MALPVNVHAQVTEPAWRVKTRPCEFHLRGKCIFGADKCNFLHTTPGQDENYEVAASLTNTRAIATEDESRSRRKEVDYSALKRSVLGELQQRNSGSRESSFRSSKSFNKVRSPPRSPRRASLLLALQDVIGEVDVDDMIESDDEDGEEEEQPNDHVVNRQSTTTTTTTIRPPPIDIDISPSHSPANSSYLLPDDLSLEDSNLLDLRRFSHASQVSTLSALSSSLGLSQFPIPPSYTTFSKDDDDNEEGEGEEKENQPNSTTAGSTTLLNLGNHHSHFHSVHLHVQEQEQEQCLACYIHRLGVLRGGSTSITRV</sequence>
<evidence type="ECO:0000313" key="5">
    <source>
        <dbReference type="Proteomes" id="UP001437256"/>
    </source>
</evidence>
<evidence type="ECO:0000259" key="3">
    <source>
        <dbReference type="PROSITE" id="PS50103"/>
    </source>
</evidence>
<feature type="region of interest" description="Disordered" evidence="2">
    <location>
        <begin position="231"/>
        <end position="270"/>
    </location>
</feature>
<evidence type="ECO:0000256" key="1">
    <source>
        <dbReference type="PROSITE-ProRule" id="PRU00723"/>
    </source>
</evidence>
<evidence type="ECO:0000256" key="2">
    <source>
        <dbReference type="SAM" id="MobiDB-lite"/>
    </source>
</evidence>
<feature type="compositionally biased region" description="Polar residues" evidence="2">
    <location>
        <begin position="256"/>
        <end position="269"/>
    </location>
</feature>
<feature type="region of interest" description="Disordered" evidence="2">
    <location>
        <begin position="141"/>
        <end position="182"/>
    </location>
</feature>
<name>A0ABR2ZH54_9AGAR</name>
<keyword evidence="1" id="KW-0863">Zinc-finger</keyword>
<accession>A0ABR2ZH54</accession>
<proteinExistence type="predicted"/>
<gene>
    <name evidence="4" type="ORF">AAF712_012586</name>
</gene>
<feature type="region of interest" description="Disordered" evidence="2">
    <location>
        <begin position="89"/>
        <end position="118"/>
    </location>
</feature>
<dbReference type="InterPro" id="IPR000571">
    <property type="entry name" value="Znf_CCCH"/>
</dbReference>